<feature type="compositionally biased region" description="Polar residues" evidence="1">
    <location>
        <begin position="8"/>
        <end position="19"/>
    </location>
</feature>
<dbReference type="PANTHER" id="PTHR47070">
    <property type="entry name" value="HYDROXYPROLINE-RICH GLYCOPROTEIN-LIKE"/>
    <property type="match status" value="1"/>
</dbReference>
<organism evidence="3">
    <name type="scientific">Salvia splendens</name>
    <name type="common">Scarlet sage</name>
    <dbReference type="NCBI Taxonomy" id="180675"/>
    <lineage>
        <taxon>Eukaryota</taxon>
        <taxon>Viridiplantae</taxon>
        <taxon>Streptophyta</taxon>
        <taxon>Embryophyta</taxon>
        <taxon>Tracheophyta</taxon>
        <taxon>Spermatophyta</taxon>
        <taxon>Magnoliopsida</taxon>
        <taxon>eudicotyledons</taxon>
        <taxon>Gunneridae</taxon>
        <taxon>Pentapetalae</taxon>
        <taxon>asterids</taxon>
        <taxon>lamiids</taxon>
        <taxon>Lamiales</taxon>
        <taxon>Lamiaceae</taxon>
        <taxon>Nepetoideae</taxon>
        <taxon>Mentheae</taxon>
        <taxon>Salviinae</taxon>
        <taxon>Salvia</taxon>
        <taxon>Salvia subgen. Calosphace</taxon>
        <taxon>core Calosphace</taxon>
    </lineage>
</organism>
<feature type="region of interest" description="Disordered" evidence="1">
    <location>
        <begin position="576"/>
        <end position="622"/>
    </location>
</feature>
<dbReference type="Pfam" id="PF06972">
    <property type="entry name" value="GIP1_N"/>
    <property type="match status" value="1"/>
</dbReference>
<feature type="compositionally biased region" description="Polar residues" evidence="1">
    <location>
        <begin position="890"/>
        <end position="901"/>
    </location>
</feature>
<feature type="region of interest" description="Disordered" evidence="1">
    <location>
        <begin position="8"/>
        <end position="35"/>
    </location>
</feature>
<name>A0A8X9A139_SALSN</name>
<feature type="compositionally biased region" description="Basic and acidic residues" evidence="1">
    <location>
        <begin position="821"/>
        <end position="832"/>
    </location>
</feature>
<feature type="compositionally biased region" description="Low complexity" evidence="1">
    <location>
        <begin position="647"/>
        <end position="663"/>
    </location>
</feature>
<dbReference type="PROSITE" id="PS51514">
    <property type="entry name" value="BRX"/>
    <property type="match status" value="2"/>
</dbReference>
<evidence type="ECO:0000259" key="2">
    <source>
        <dbReference type="PROSITE" id="PS51514"/>
    </source>
</evidence>
<dbReference type="InterPro" id="IPR027988">
    <property type="entry name" value="BRX_N"/>
</dbReference>
<dbReference type="SUPFAM" id="SSF46934">
    <property type="entry name" value="UBA-like"/>
    <property type="match status" value="1"/>
</dbReference>
<feature type="compositionally biased region" description="Low complexity" evidence="1">
    <location>
        <begin position="299"/>
        <end position="308"/>
    </location>
</feature>
<dbReference type="Proteomes" id="UP000298416">
    <property type="component" value="Unassembled WGS sequence"/>
</dbReference>
<dbReference type="EMBL" id="PNBA02000004">
    <property type="protein sequence ID" value="KAG6425822.1"/>
    <property type="molecule type" value="Genomic_DNA"/>
</dbReference>
<feature type="domain" description="BRX" evidence="2">
    <location>
        <begin position="329"/>
        <end position="383"/>
    </location>
</feature>
<evidence type="ECO:0000256" key="1">
    <source>
        <dbReference type="SAM" id="MobiDB-lite"/>
    </source>
</evidence>
<feature type="domain" description="BRX" evidence="2">
    <location>
        <begin position="141"/>
        <end position="207"/>
    </location>
</feature>
<feature type="compositionally biased region" description="Basic and acidic residues" evidence="1">
    <location>
        <begin position="715"/>
        <end position="725"/>
    </location>
</feature>
<dbReference type="InterPro" id="IPR009060">
    <property type="entry name" value="UBA-like_sf"/>
</dbReference>
<proteinExistence type="predicted"/>
<feature type="compositionally biased region" description="Basic and acidic residues" evidence="1">
    <location>
        <begin position="908"/>
        <end position="921"/>
    </location>
</feature>
<accession>A0A8X9A139</accession>
<feature type="region of interest" description="Disordered" evidence="1">
    <location>
        <begin position="782"/>
        <end position="839"/>
    </location>
</feature>
<feature type="compositionally biased region" description="Polar residues" evidence="1">
    <location>
        <begin position="591"/>
        <end position="613"/>
    </location>
</feature>
<dbReference type="Pfam" id="PF08381">
    <property type="entry name" value="BRX"/>
    <property type="match status" value="2"/>
</dbReference>
<protein>
    <recommendedName>
        <fullName evidence="2">BRX domain-containing protein</fullName>
    </recommendedName>
</protein>
<feature type="region of interest" description="Disordered" evidence="1">
    <location>
        <begin position="689"/>
        <end position="768"/>
    </location>
</feature>
<feature type="region of interest" description="Disordered" evidence="1">
    <location>
        <begin position="890"/>
        <end position="981"/>
    </location>
</feature>
<feature type="region of interest" description="Disordered" evidence="1">
    <location>
        <begin position="638"/>
        <end position="666"/>
    </location>
</feature>
<feature type="compositionally biased region" description="Basic and acidic residues" evidence="1">
    <location>
        <begin position="502"/>
        <end position="514"/>
    </location>
</feature>
<dbReference type="InterPro" id="IPR009719">
    <property type="entry name" value="GIP1_N"/>
</dbReference>
<feature type="compositionally biased region" description="Polar residues" evidence="1">
    <location>
        <begin position="515"/>
        <end position="535"/>
    </location>
</feature>
<feature type="region of interest" description="Disordered" evidence="1">
    <location>
        <begin position="483"/>
        <end position="537"/>
    </location>
</feature>
<comment type="caution">
    <text evidence="3">The sequence shown here is derived from an EMBL/GenBank/DDBJ whole genome shotgun (WGS) entry which is preliminary data.</text>
</comment>
<feature type="compositionally biased region" description="Polar residues" evidence="1">
    <location>
        <begin position="726"/>
        <end position="742"/>
    </location>
</feature>
<evidence type="ECO:0000313" key="4">
    <source>
        <dbReference type="Proteomes" id="UP000298416"/>
    </source>
</evidence>
<dbReference type="Pfam" id="PF13713">
    <property type="entry name" value="BRX_N"/>
    <property type="match status" value="1"/>
</dbReference>
<reference evidence="3" key="1">
    <citation type="submission" date="2018-01" db="EMBL/GenBank/DDBJ databases">
        <authorList>
            <person name="Mao J.F."/>
        </authorList>
    </citation>
    <scope>NUCLEOTIDE SEQUENCE</scope>
    <source>
        <strain evidence="3">Huo1</strain>
        <tissue evidence="3">Leaf</tissue>
    </source>
</reference>
<sequence length="1307" mass="140591">MLTCIACSNSKQLNSSGSLRQPPPEDEDDNAVTPSTKQAIKSLTSQIKDMAVKASGAYKNCKPCSGSSGPKRSRAYVDSDTGSVSGRFYGLYRRPASLNSTPRLRGKELEAKLKALSSGSATPASVSGRTESLFMEEDEAKEWVAQVEPGVLITFVSLPQGGNDLKRIRFSIFVAQNVKADSREIFDKWQAQQWWGENYDKVMELYNVKRFSNHEAPLSTPARSIDENSKLESAEDSPVTPQLNKEHLPRHFSRTAGVGYSSSESLENHPMKPGSYQESAGPYSTPKLSSISAAKTETSSIDASARSSSSREIDHSGELSVSNASDLETEWVEQDEPGVYITVRALPGGAPVKSLEKRKLEFGGKQTELGFNSNTCNLLNKMVSGARIDGGAQVLSAGVRRTIQSIKEIVVNHSDADIYVALKEANMDPNETTQKLLNQDPFHEVKRRRDRKKENPVQNSFIPVEPKKNNDVERMLVKYNTYSDRSPRRGGTTRNAASDAGGSREFRVVRDNRVNHNSITDSKTGLNSTSTSPGVISSGPMKSSVIRYMVLMNELLHHIDIGEYDLLCLAVCKEENGPPSGSGPQAPAVGQHSSQPAKSAADSQTRQTKNAASVGNGRKEMVGEKHFPVPSAISRVQTKANAPQLQSTNSSSSTVVGVYSSSSDPVHVPFLHSRPAANVGAIRREVGVVGSRRQSSENSVKPSSSQVTSLPNTHSARDVQSRESARSFNATSKNDHSNQNVAPDSAIAGPSAGRSFSSNSYGSRPHQLMGHQKVNLPNLSAVAPQPNKEWKPKASVKPSANGPGVIGSPAKTVSPPADNPEDTKKEAADLPHNKSPLNLSKSDNVIIAAHIRVSEADRRRLTFGSLGTEFDTSANLVGVAANDVEELSTDLSGSVPVSSAEASGDEPVTTKESEVADDSVRSSESNSPVSGDLSDLTEKNDSSSPQNLNDYADVGLMPGNSPSYTPESIQQQDTSELPSFSGYDPQMAYDMSYFHPVVDETVNGQGLPSSQEVLGAHAANAVPASTIAMVQQQHQQQQHQQQQLAQMYPHLHVSHFANLMPYRQFMPPVYVPPMHVPGYSNSPAYPHPSNGSSYLLMPGNSSHLTPSGVKYGIQQFKPVPTGSPTGFGNFTSPTGYAINAPGVVASTAGHDDSSRIKYKDSLYIPNPQAETSEIWMNSRDVSGMQSSYYNMPVQSPHPTAYLTSHSGHASFNAAAAAAQSSHMQFPGMYHPSPQPPTMASPHHMSPAIGGNVGVGVAAPAPGAQVGAYQQPQLGHLNWTGKEKVKRVAFDLLYGFGSIILTWKLHQF</sequence>
<dbReference type="PANTHER" id="PTHR47070:SF2">
    <property type="entry name" value="OS06G0206100 PROTEIN"/>
    <property type="match status" value="1"/>
</dbReference>
<feature type="compositionally biased region" description="Polar residues" evidence="1">
    <location>
        <begin position="286"/>
        <end position="298"/>
    </location>
</feature>
<reference evidence="3" key="2">
    <citation type="submission" date="2020-08" db="EMBL/GenBank/DDBJ databases">
        <title>Plant Genome Project.</title>
        <authorList>
            <person name="Zhang R.-G."/>
        </authorList>
    </citation>
    <scope>NUCLEOTIDE SEQUENCE</scope>
    <source>
        <strain evidence="3">Huo1</strain>
        <tissue evidence="3">Leaf</tissue>
    </source>
</reference>
<feature type="region of interest" description="Disordered" evidence="1">
    <location>
        <begin position="441"/>
        <end position="466"/>
    </location>
</feature>
<feature type="compositionally biased region" description="Polar residues" evidence="1">
    <location>
        <begin position="960"/>
        <end position="978"/>
    </location>
</feature>
<gene>
    <name evidence="3" type="ORF">SASPL_110027</name>
</gene>
<feature type="region of interest" description="Disordered" evidence="1">
    <location>
        <begin position="216"/>
        <end position="326"/>
    </location>
</feature>
<keyword evidence="4" id="KW-1185">Reference proteome</keyword>
<dbReference type="InterPro" id="IPR013591">
    <property type="entry name" value="Brevis_radix_dom"/>
</dbReference>
<feature type="compositionally biased region" description="Basic and acidic residues" evidence="1">
    <location>
        <begin position="224"/>
        <end position="233"/>
    </location>
</feature>
<evidence type="ECO:0000313" key="3">
    <source>
        <dbReference type="EMBL" id="KAG6425822.1"/>
    </source>
</evidence>
<feature type="compositionally biased region" description="Polar residues" evidence="1">
    <location>
        <begin position="692"/>
        <end position="714"/>
    </location>
</feature>